<dbReference type="SUPFAM" id="SSF51197">
    <property type="entry name" value="Clavaminate synthase-like"/>
    <property type="match status" value="1"/>
</dbReference>
<dbReference type="InterPro" id="IPR027443">
    <property type="entry name" value="IPNS-like_sf"/>
</dbReference>
<feature type="compositionally biased region" description="Basic and acidic residues" evidence="1">
    <location>
        <begin position="142"/>
        <end position="158"/>
    </location>
</feature>
<organism evidence="2 3">
    <name type="scientific">Tagetes erecta</name>
    <name type="common">African marigold</name>
    <dbReference type="NCBI Taxonomy" id="13708"/>
    <lineage>
        <taxon>Eukaryota</taxon>
        <taxon>Viridiplantae</taxon>
        <taxon>Streptophyta</taxon>
        <taxon>Embryophyta</taxon>
        <taxon>Tracheophyta</taxon>
        <taxon>Spermatophyta</taxon>
        <taxon>Magnoliopsida</taxon>
        <taxon>eudicotyledons</taxon>
        <taxon>Gunneridae</taxon>
        <taxon>Pentapetalae</taxon>
        <taxon>asterids</taxon>
        <taxon>campanulids</taxon>
        <taxon>Asterales</taxon>
        <taxon>Asteraceae</taxon>
        <taxon>Asteroideae</taxon>
        <taxon>Heliantheae alliance</taxon>
        <taxon>Tageteae</taxon>
        <taxon>Tagetes</taxon>
    </lineage>
</organism>
<dbReference type="AlphaFoldDB" id="A0AAD8NPR1"/>
<protein>
    <submittedName>
        <fullName evidence="2">Uncharacterized protein</fullName>
    </submittedName>
</protein>
<dbReference type="EMBL" id="JAUHHV010000007">
    <property type="protein sequence ID" value="KAK1416657.1"/>
    <property type="molecule type" value="Genomic_DNA"/>
</dbReference>
<dbReference type="Gene3D" id="2.60.120.330">
    <property type="entry name" value="B-lactam Antibiotic, Isopenicillin N Synthase, Chain"/>
    <property type="match status" value="1"/>
</dbReference>
<comment type="caution">
    <text evidence="2">The sequence shown here is derived from an EMBL/GenBank/DDBJ whole genome shotgun (WGS) entry which is preliminary data.</text>
</comment>
<evidence type="ECO:0000313" key="3">
    <source>
        <dbReference type="Proteomes" id="UP001229421"/>
    </source>
</evidence>
<feature type="region of interest" description="Disordered" evidence="1">
    <location>
        <begin position="142"/>
        <end position="169"/>
    </location>
</feature>
<sequence>MINMQKLNGDERRRSRMLVKIGDSLREVMRDFAGKLAEQLLDLLCEEDLGLEKGYLREAFCGSKSKGPNFGTKMIKSVDSNNSRMVNGSMRHSIVINLGDQIEYKSVMHRVIAQTNETRMSIDNPRNDAVIYPAEKLVKEESKREQFQAKEPRFEAMKAAEACSPAATP</sequence>
<dbReference type="Proteomes" id="UP001229421">
    <property type="component" value="Unassembled WGS sequence"/>
</dbReference>
<proteinExistence type="predicted"/>
<gene>
    <name evidence="2" type="ORF">QVD17_25772</name>
</gene>
<evidence type="ECO:0000256" key="1">
    <source>
        <dbReference type="SAM" id="MobiDB-lite"/>
    </source>
</evidence>
<evidence type="ECO:0000313" key="2">
    <source>
        <dbReference type="EMBL" id="KAK1416657.1"/>
    </source>
</evidence>
<reference evidence="2" key="1">
    <citation type="journal article" date="2023" name="bioRxiv">
        <title>Improved chromosome-level genome assembly for marigold (Tagetes erecta).</title>
        <authorList>
            <person name="Jiang F."/>
            <person name="Yuan L."/>
            <person name="Wang S."/>
            <person name="Wang H."/>
            <person name="Xu D."/>
            <person name="Wang A."/>
            <person name="Fan W."/>
        </authorList>
    </citation>
    <scope>NUCLEOTIDE SEQUENCE</scope>
    <source>
        <strain evidence="2">WSJ</strain>
        <tissue evidence="2">Leaf</tissue>
    </source>
</reference>
<keyword evidence="3" id="KW-1185">Reference proteome</keyword>
<name>A0AAD8NPR1_TARER</name>
<accession>A0AAD8NPR1</accession>